<protein>
    <submittedName>
        <fullName evidence="1">Uncharacterized protein</fullName>
    </submittedName>
</protein>
<comment type="caution">
    <text evidence="1">The sequence shown here is derived from an EMBL/GenBank/DDBJ whole genome shotgun (WGS) entry which is preliminary data.</text>
</comment>
<gene>
    <name evidence="1" type="ORF">MRB53_024923</name>
</gene>
<dbReference type="EMBL" id="CM056815">
    <property type="protein sequence ID" value="KAJ8631600.1"/>
    <property type="molecule type" value="Genomic_DNA"/>
</dbReference>
<organism evidence="1 2">
    <name type="scientific">Persea americana</name>
    <name type="common">Avocado</name>
    <dbReference type="NCBI Taxonomy" id="3435"/>
    <lineage>
        <taxon>Eukaryota</taxon>
        <taxon>Viridiplantae</taxon>
        <taxon>Streptophyta</taxon>
        <taxon>Embryophyta</taxon>
        <taxon>Tracheophyta</taxon>
        <taxon>Spermatophyta</taxon>
        <taxon>Magnoliopsida</taxon>
        <taxon>Magnoliidae</taxon>
        <taxon>Laurales</taxon>
        <taxon>Lauraceae</taxon>
        <taxon>Persea</taxon>
    </lineage>
</organism>
<dbReference type="Proteomes" id="UP001234297">
    <property type="component" value="Chromosome 7"/>
</dbReference>
<keyword evidence="2" id="KW-1185">Reference proteome</keyword>
<name>A0ACC2LE42_PERAE</name>
<accession>A0ACC2LE42</accession>
<sequence length="365" mass="41490">MGKSAPPAVSDKGYDKWYAENQKVKRWLLMSMTPDIMKRYLRIPTAREIWNALSKAFYDGNDEMHVYSLHQKAFSAKQGAKSLSIYYGELTEIFQELDHHDKVVMKDPDDVTAYRQSIERTRVHIFLAGLDKSFDQLRREILRRDPLLNLEECYSLVRREAIRSTTLNEDIEKPEASTMVSRHRLSQTSHDRSKATNPKNSNSSDKPTYKCTHCNQTGHSKSRCFELIGYPDWWEPTRHWNSKRPSTVAVAPTTEDDVPTTSSALLTTTNTGGKVFTASTPVLNSAWIIDSRATDHMTFDVRQVTHLNPSSQNCVSTANGDLDPSDQNLDLSGDTLHNDTISVEADELEPNGQTLDQSENEHPER</sequence>
<reference evidence="1 2" key="1">
    <citation type="journal article" date="2022" name="Hortic Res">
        <title>A haplotype resolved chromosomal level avocado genome allows analysis of novel avocado genes.</title>
        <authorList>
            <person name="Nath O."/>
            <person name="Fletcher S.J."/>
            <person name="Hayward A."/>
            <person name="Shaw L.M."/>
            <person name="Masouleh A.K."/>
            <person name="Furtado A."/>
            <person name="Henry R.J."/>
            <person name="Mitter N."/>
        </authorList>
    </citation>
    <scope>NUCLEOTIDE SEQUENCE [LARGE SCALE GENOMIC DNA]</scope>
    <source>
        <strain evidence="2">cv. Hass</strain>
    </source>
</reference>
<evidence type="ECO:0000313" key="2">
    <source>
        <dbReference type="Proteomes" id="UP001234297"/>
    </source>
</evidence>
<proteinExistence type="predicted"/>
<evidence type="ECO:0000313" key="1">
    <source>
        <dbReference type="EMBL" id="KAJ8631600.1"/>
    </source>
</evidence>